<feature type="compositionally biased region" description="Basic and acidic residues" evidence="1">
    <location>
        <begin position="87"/>
        <end position="96"/>
    </location>
</feature>
<accession>A0ABS5AI09</accession>
<protein>
    <submittedName>
        <fullName evidence="2">Uncharacterized protein</fullName>
    </submittedName>
</protein>
<feature type="compositionally biased region" description="Basic and acidic residues" evidence="1">
    <location>
        <begin position="27"/>
        <end position="72"/>
    </location>
</feature>
<evidence type="ECO:0000256" key="1">
    <source>
        <dbReference type="SAM" id="MobiDB-lite"/>
    </source>
</evidence>
<feature type="region of interest" description="Disordered" evidence="1">
    <location>
        <begin position="27"/>
        <end position="168"/>
    </location>
</feature>
<proteinExistence type="predicted"/>
<dbReference type="Proteomes" id="UP001519363">
    <property type="component" value="Unassembled WGS sequence"/>
</dbReference>
<evidence type="ECO:0000313" key="2">
    <source>
        <dbReference type="EMBL" id="MBP2476201.1"/>
    </source>
</evidence>
<reference evidence="2 3" key="1">
    <citation type="submission" date="2021-03" db="EMBL/GenBank/DDBJ databases">
        <title>Sequencing the genomes of 1000 actinobacteria strains.</title>
        <authorList>
            <person name="Klenk H.-P."/>
        </authorList>
    </citation>
    <scope>NUCLEOTIDE SEQUENCE [LARGE SCALE GENOMIC DNA]</scope>
    <source>
        <strain evidence="2 3">DSM 44580</strain>
    </source>
</reference>
<feature type="compositionally biased region" description="Low complexity" evidence="1">
    <location>
        <begin position="117"/>
        <end position="129"/>
    </location>
</feature>
<organism evidence="2 3">
    <name type="scientific">Crossiella equi</name>
    <dbReference type="NCBI Taxonomy" id="130796"/>
    <lineage>
        <taxon>Bacteria</taxon>
        <taxon>Bacillati</taxon>
        <taxon>Actinomycetota</taxon>
        <taxon>Actinomycetes</taxon>
        <taxon>Pseudonocardiales</taxon>
        <taxon>Pseudonocardiaceae</taxon>
        <taxon>Crossiella</taxon>
    </lineage>
</organism>
<feature type="compositionally biased region" description="Basic and acidic residues" evidence="1">
    <location>
        <begin position="105"/>
        <end position="116"/>
    </location>
</feature>
<feature type="compositionally biased region" description="Low complexity" evidence="1">
    <location>
        <begin position="140"/>
        <end position="149"/>
    </location>
</feature>
<evidence type="ECO:0000313" key="3">
    <source>
        <dbReference type="Proteomes" id="UP001519363"/>
    </source>
</evidence>
<name>A0ABS5AI09_9PSEU</name>
<dbReference type="RefSeq" id="WP_143342620.1">
    <property type="nucleotide sequence ID" value="NZ_JAGIOO010000001.1"/>
</dbReference>
<feature type="compositionally biased region" description="Pro residues" evidence="1">
    <location>
        <begin position="130"/>
        <end position="139"/>
    </location>
</feature>
<comment type="caution">
    <text evidence="2">The sequence shown here is derived from an EMBL/GenBank/DDBJ whole genome shotgun (WGS) entry which is preliminary data.</text>
</comment>
<dbReference type="EMBL" id="JAGIOO010000001">
    <property type="protein sequence ID" value="MBP2476201.1"/>
    <property type="molecule type" value="Genomic_DNA"/>
</dbReference>
<keyword evidence="3" id="KW-1185">Reference proteome</keyword>
<sequence>MLSLGVVMEDFAARLARELDAQLRAGREQDAYWADKAEKSEAQAREAGKNMTERWEKRIAALQRRDKERREAQNNPRRSNDGYLGFGRDDEMKDDLTEIDEMVAEEDRRLAREAAEQRAGQSPSAGPSAYSPPPVPQPAAPSARPVQSRPQRRPVDDDDDFEQGSWLH</sequence>
<gene>
    <name evidence="2" type="ORF">JOF53_005073</name>
</gene>